<accession>A0A9P0MPJ1</accession>
<evidence type="ECO:0000313" key="2">
    <source>
        <dbReference type="Proteomes" id="UP001152798"/>
    </source>
</evidence>
<proteinExistence type="predicted"/>
<name>A0A9P0MPJ1_NEZVI</name>
<reference evidence="1" key="1">
    <citation type="submission" date="2022-01" db="EMBL/GenBank/DDBJ databases">
        <authorList>
            <person name="King R."/>
        </authorList>
    </citation>
    <scope>NUCLEOTIDE SEQUENCE</scope>
</reference>
<dbReference type="Proteomes" id="UP001152798">
    <property type="component" value="Chromosome 5"/>
</dbReference>
<organism evidence="1 2">
    <name type="scientific">Nezara viridula</name>
    <name type="common">Southern green stink bug</name>
    <name type="synonym">Cimex viridulus</name>
    <dbReference type="NCBI Taxonomy" id="85310"/>
    <lineage>
        <taxon>Eukaryota</taxon>
        <taxon>Metazoa</taxon>
        <taxon>Ecdysozoa</taxon>
        <taxon>Arthropoda</taxon>
        <taxon>Hexapoda</taxon>
        <taxon>Insecta</taxon>
        <taxon>Pterygota</taxon>
        <taxon>Neoptera</taxon>
        <taxon>Paraneoptera</taxon>
        <taxon>Hemiptera</taxon>
        <taxon>Heteroptera</taxon>
        <taxon>Panheteroptera</taxon>
        <taxon>Pentatomomorpha</taxon>
        <taxon>Pentatomoidea</taxon>
        <taxon>Pentatomidae</taxon>
        <taxon>Pentatominae</taxon>
        <taxon>Nezara</taxon>
    </lineage>
</organism>
<gene>
    <name evidence="1" type="ORF">NEZAVI_LOCUS11334</name>
</gene>
<protein>
    <submittedName>
        <fullName evidence="1">Uncharacterized protein</fullName>
    </submittedName>
</protein>
<dbReference type="EMBL" id="OV725081">
    <property type="protein sequence ID" value="CAH1402533.1"/>
    <property type="molecule type" value="Genomic_DNA"/>
</dbReference>
<sequence>MSVVFVSVFFLQNRNYKNRFYETKVLV</sequence>
<evidence type="ECO:0000313" key="1">
    <source>
        <dbReference type="EMBL" id="CAH1402533.1"/>
    </source>
</evidence>
<dbReference type="AlphaFoldDB" id="A0A9P0MPJ1"/>
<keyword evidence="2" id="KW-1185">Reference proteome</keyword>